<evidence type="ECO:0008006" key="4">
    <source>
        <dbReference type="Google" id="ProtNLM"/>
    </source>
</evidence>
<keyword evidence="1" id="KW-0732">Signal</keyword>
<evidence type="ECO:0000313" key="3">
    <source>
        <dbReference type="Proteomes" id="UP000196293"/>
    </source>
</evidence>
<dbReference type="EMBL" id="NFLS01000007">
    <property type="protein sequence ID" value="OUQ56769.1"/>
    <property type="molecule type" value="Genomic_DNA"/>
</dbReference>
<dbReference type="Proteomes" id="UP000196293">
    <property type="component" value="Unassembled WGS sequence"/>
</dbReference>
<evidence type="ECO:0000313" key="2">
    <source>
        <dbReference type="EMBL" id="OUQ56769.1"/>
    </source>
</evidence>
<accession>A0ABX3Z9J1</accession>
<sequence length="82" mass="9422">MRFIAKIIVSCLLLITLSSCSFNKQATSYPKVKTIKVVDEPIFLKKPQISKMIPYSPLRLKDLSTKKTIYINPNQILEHSKK</sequence>
<feature type="chain" id="PRO_5046404438" description="Lipoprotein" evidence="1">
    <location>
        <begin position="27"/>
        <end position="82"/>
    </location>
</feature>
<gene>
    <name evidence="2" type="ORF">B5E59_04535</name>
</gene>
<name>A0ABX3Z9J1_9LACO</name>
<proteinExistence type="predicted"/>
<keyword evidence="3" id="KW-1185">Reference proteome</keyword>
<comment type="caution">
    <text evidence="2">The sequence shown here is derived from an EMBL/GenBank/DDBJ whole genome shotgun (WGS) entry which is preliminary data.</text>
</comment>
<dbReference type="PROSITE" id="PS51257">
    <property type="entry name" value="PROKAR_LIPOPROTEIN"/>
    <property type="match status" value="1"/>
</dbReference>
<evidence type="ECO:0000256" key="1">
    <source>
        <dbReference type="SAM" id="SignalP"/>
    </source>
</evidence>
<reference evidence="3" key="1">
    <citation type="submission" date="2017-04" db="EMBL/GenBank/DDBJ databases">
        <title>Function of individual gut microbiota members based on whole genome sequencing of pure cultures obtained from chicken caecum.</title>
        <authorList>
            <person name="Medvecky M."/>
            <person name="Cejkova D."/>
            <person name="Polansky O."/>
            <person name="Karasova D."/>
            <person name="Kubasova T."/>
            <person name="Cizek A."/>
            <person name="Rychlik I."/>
        </authorList>
    </citation>
    <scope>NUCLEOTIDE SEQUENCE [LARGE SCALE GENOMIC DNA]</scope>
    <source>
        <strain evidence="3">An115</strain>
    </source>
</reference>
<organism evidence="2 3">
    <name type="scientific">Lactobacillus gallinarum</name>
    <dbReference type="NCBI Taxonomy" id="52242"/>
    <lineage>
        <taxon>Bacteria</taxon>
        <taxon>Bacillati</taxon>
        <taxon>Bacillota</taxon>
        <taxon>Bacilli</taxon>
        <taxon>Lactobacillales</taxon>
        <taxon>Lactobacillaceae</taxon>
        <taxon>Lactobacillus</taxon>
    </lineage>
</organism>
<feature type="signal peptide" evidence="1">
    <location>
        <begin position="1"/>
        <end position="26"/>
    </location>
</feature>
<protein>
    <recommendedName>
        <fullName evidence="4">Lipoprotein</fullName>
    </recommendedName>
</protein>